<evidence type="ECO:0000256" key="1">
    <source>
        <dbReference type="ARBA" id="ARBA00022490"/>
    </source>
</evidence>
<dbReference type="GO" id="GO:0043743">
    <property type="term" value="F:LPPG:FO 2-phospho-L-lactate transferase activity"/>
    <property type="evidence" value="ECO:0007669"/>
    <property type="project" value="InterPro"/>
</dbReference>
<dbReference type="PATRIC" id="fig|93466.3.peg.90"/>
<dbReference type="AlphaFoldDB" id="A0A172T124"/>
<evidence type="ECO:0000313" key="4">
    <source>
        <dbReference type="Proteomes" id="UP000077096"/>
    </source>
</evidence>
<dbReference type="KEGG" id="fng:JM64_00460"/>
<gene>
    <name evidence="3" type="ORF">JM64_00460</name>
</gene>
<dbReference type="Proteomes" id="UP000077096">
    <property type="component" value="Chromosome"/>
</dbReference>
<evidence type="ECO:0000256" key="2">
    <source>
        <dbReference type="HAMAP-Rule" id="MF_00973"/>
    </source>
</evidence>
<dbReference type="CDD" id="cd07187">
    <property type="entry name" value="YvcK_like"/>
    <property type="match status" value="1"/>
</dbReference>
<dbReference type="SUPFAM" id="SSF142338">
    <property type="entry name" value="CofD-like"/>
    <property type="match status" value="1"/>
</dbReference>
<comment type="subcellular location">
    <subcellularLocation>
        <location evidence="2">Cytoplasm</location>
    </subcellularLocation>
</comment>
<comment type="function">
    <text evidence="2">Required for morphogenesis under gluconeogenic growth conditions.</text>
</comment>
<comment type="similarity">
    <text evidence="2">Belongs to the gluconeogenesis factor family.</text>
</comment>
<name>A0A172T124_FERPE</name>
<dbReference type="InterPro" id="IPR038136">
    <property type="entry name" value="CofD-like_dom_sf"/>
</dbReference>
<protein>
    <recommendedName>
        <fullName evidence="2">Putative gluconeogenesis factor</fullName>
    </recommendedName>
</protein>
<sequence length="329" mass="36182">MKVVAVGGGTGLSTLLRGLKNYPFDITAVVTITDEGGSSGILREELNVPPPGDIRNNLVALANSESILSTLFNYRFQDGSLKGHSVGNIILAALTKITGSFAEAIAKASDILAIKGRVLPVSLQMARLLAVFEDGTHVVGETNIVEYSKKTKNRIVELKLHEPVRINPEVQKVLEESDAVIFGPGSLYTSVVANLVIEGFQECIKKSHAVKIYISNIMTQPGETFGYTLKNHVKEIERYAGVSVDYIIHSFPPSNEEVLKKYIEKGAEPVKVDIHDNRVITGHYSSIIFEGEYRIRHDSILISEILFNLLNSVKNQKAERKPSDLEVKL</sequence>
<dbReference type="NCBIfam" id="TIGR01826">
    <property type="entry name" value="CofD_related"/>
    <property type="match status" value="1"/>
</dbReference>
<proteinExistence type="inferred from homology"/>
<dbReference type="GO" id="GO:0008360">
    <property type="term" value="P:regulation of cell shape"/>
    <property type="evidence" value="ECO:0007669"/>
    <property type="project" value="UniProtKB-UniRule"/>
</dbReference>
<organism evidence="3 4">
    <name type="scientific">Fervidobacterium pennivorans</name>
    <dbReference type="NCBI Taxonomy" id="93466"/>
    <lineage>
        <taxon>Bacteria</taxon>
        <taxon>Thermotogati</taxon>
        <taxon>Thermotogota</taxon>
        <taxon>Thermotogae</taxon>
        <taxon>Thermotogales</taxon>
        <taxon>Fervidobacteriaceae</taxon>
        <taxon>Fervidobacterium</taxon>
    </lineage>
</organism>
<dbReference type="GO" id="GO:0005737">
    <property type="term" value="C:cytoplasm"/>
    <property type="evidence" value="ECO:0007669"/>
    <property type="project" value="UniProtKB-SubCell"/>
</dbReference>
<dbReference type="PANTHER" id="PTHR30135">
    <property type="entry name" value="UNCHARACTERIZED PROTEIN YVCK-RELATED"/>
    <property type="match status" value="1"/>
</dbReference>
<dbReference type="InterPro" id="IPR002882">
    <property type="entry name" value="CofD"/>
</dbReference>
<dbReference type="Pfam" id="PF01933">
    <property type="entry name" value="CofD"/>
    <property type="match status" value="1"/>
</dbReference>
<reference evidence="3 4" key="1">
    <citation type="submission" date="2014-08" db="EMBL/GenBank/DDBJ databases">
        <title>Fervidobacterium pennivorans DYC genome.</title>
        <authorList>
            <person name="Wushke S."/>
        </authorList>
    </citation>
    <scope>NUCLEOTIDE SEQUENCE [LARGE SCALE GENOMIC DNA]</scope>
    <source>
        <strain evidence="3 4">DYC</strain>
    </source>
</reference>
<dbReference type="OrthoDB" id="9783842at2"/>
<dbReference type="InterPro" id="IPR010119">
    <property type="entry name" value="Gluconeogen_factor"/>
</dbReference>
<keyword evidence="1 2" id="KW-0963">Cytoplasm</keyword>
<dbReference type="EMBL" id="CP011393">
    <property type="protein sequence ID" value="ANE40666.1"/>
    <property type="molecule type" value="Genomic_DNA"/>
</dbReference>
<accession>A0A172T124</accession>
<dbReference type="PANTHER" id="PTHR30135:SF3">
    <property type="entry name" value="GLUCONEOGENESIS FACTOR-RELATED"/>
    <property type="match status" value="1"/>
</dbReference>
<dbReference type="Gene3D" id="3.40.50.10680">
    <property type="entry name" value="CofD-like domains"/>
    <property type="match status" value="1"/>
</dbReference>
<evidence type="ECO:0000313" key="3">
    <source>
        <dbReference type="EMBL" id="ANE40666.1"/>
    </source>
</evidence>
<dbReference type="HAMAP" id="MF_00973">
    <property type="entry name" value="Gluconeogen_factor"/>
    <property type="match status" value="1"/>
</dbReference>